<organism evidence="2 3">
    <name type="scientific">Natronocalculus amylovorans</name>
    <dbReference type="NCBI Taxonomy" id="2917812"/>
    <lineage>
        <taxon>Archaea</taxon>
        <taxon>Methanobacteriati</taxon>
        <taxon>Methanobacteriota</taxon>
        <taxon>Stenosarchaea group</taxon>
        <taxon>Halobacteria</taxon>
        <taxon>Halobacteriales</taxon>
        <taxon>Haloferacaceae</taxon>
        <taxon>Natronocalculus</taxon>
    </lineage>
</organism>
<reference evidence="2" key="1">
    <citation type="journal article" date="2022" name="Syst. Appl. Microbiol.">
        <title>Natronocalculus amylovorans gen. nov., sp. nov., and Natranaeroarchaeum aerophilus sp. nov., dominant culturable amylolytic natronoarchaea from hypersaline soda lakes in southwestern Siberia.</title>
        <authorList>
            <person name="Sorokin D.Y."/>
            <person name="Elcheninov A.G."/>
            <person name="Khizhniak T.V."/>
            <person name="Koenen M."/>
            <person name="Bale N.J."/>
            <person name="Damste J.S.S."/>
            <person name="Kublanov I.V."/>
        </authorList>
    </citation>
    <scope>NUCLEOTIDE SEQUENCE</scope>
    <source>
        <strain evidence="2">AArc-St2</strain>
    </source>
</reference>
<keyword evidence="1" id="KW-0812">Transmembrane</keyword>
<proteinExistence type="predicted"/>
<feature type="transmembrane region" description="Helical" evidence="1">
    <location>
        <begin position="33"/>
        <end position="54"/>
    </location>
</feature>
<reference evidence="2" key="2">
    <citation type="submission" date="2022-02" db="EMBL/GenBank/DDBJ databases">
        <authorList>
            <person name="Elcheninov A.G."/>
            <person name="Sorokin D.Y."/>
            <person name="Kublanov I.V."/>
        </authorList>
    </citation>
    <scope>NUCLEOTIDE SEQUENCE</scope>
    <source>
        <strain evidence="2">AArc-St2</strain>
    </source>
</reference>
<feature type="transmembrane region" description="Helical" evidence="1">
    <location>
        <begin position="222"/>
        <end position="241"/>
    </location>
</feature>
<feature type="transmembrane region" description="Helical" evidence="1">
    <location>
        <begin position="74"/>
        <end position="95"/>
    </location>
</feature>
<evidence type="ECO:0000256" key="1">
    <source>
        <dbReference type="SAM" id="Phobius"/>
    </source>
</evidence>
<feature type="transmembrane region" description="Helical" evidence="1">
    <location>
        <begin position="147"/>
        <end position="168"/>
    </location>
</feature>
<feature type="transmembrane region" description="Helical" evidence="1">
    <location>
        <begin position="461"/>
        <end position="478"/>
    </location>
</feature>
<feature type="transmembrane region" description="Helical" evidence="1">
    <location>
        <begin position="195"/>
        <end position="216"/>
    </location>
</feature>
<dbReference type="AlphaFoldDB" id="A0AAE3FY46"/>
<keyword evidence="1" id="KW-1133">Transmembrane helix</keyword>
<protein>
    <submittedName>
        <fullName evidence="2">Uncharacterized protein</fullName>
    </submittedName>
</protein>
<dbReference type="EMBL" id="JAKRVX010000003">
    <property type="protein sequence ID" value="MCL9817350.1"/>
    <property type="molecule type" value="Genomic_DNA"/>
</dbReference>
<accession>A0AAE3FY46</accession>
<feature type="transmembrane region" description="Helical" evidence="1">
    <location>
        <begin position="331"/>
        <end position="352"/>
    </location>
</feature>
<evidence type="ECO:0000313" key="3">
    <source>
        <dbReference type="Proteomes" id="UP001203207"/>
    </source>
</evidence>
<name>A0AAE3FY46_9EURY</name>
<keyword evidence="3" id="KW-1185">Reference proteome</keyword>
<evidence type="ECO:0000313" key="2">
    <source>
        <dbReference type="EMBL" id="MCL9817350.1"/>
    </source>
</evidence>
<gene>
    <name evidence="2" type="ORF">AArcSt2_10390</name>
</gene>
<comment type="caution">
    <text evidence="2">The sequence shown here is derived from an EMBL/GenBank/DDBJ whole genome shotgun (WGS) entry which is preliminary data.</text>
</comment>
<dbReference type="RefSeq" id="WP_250584401.1">
    <property type="nucleotide sequence ID" value="NZ_JAKRVX010000003.1"/>
</dbReference>
<sequence>MLTGTPIELTDDSASYSWLPSVLSIMDRVPRRVVRTVGGMAILATVLVVFVGSASAHAAALRDAAPSSLDVPTWLFLTTGGGAVGASFLLASFVTDRVFIRSLHEWGGTLPSPGRVLSGLIKLTGVVLLAFTIYVGFFGPPTGYRNFAVLFVWIAWWGGYVASTYLIGNTWPTLNPFRTIAELFPSADLTYPERLGAWPSVAGLLLLIWIEVVSPLADDPQVLAATISGYAVVTVIGAIAFGSDTWFGTVDPLSRALAYFGRFAPFERTENGIVFRLPGMALSEPTLVSGRDEVAFIVCLLYVTTFDGFVATWLWADFALFAVGLGFPPMVVYFVSYLLGFAVFLAAFWWALDVARTYGNTYISKDELARRFAPSLLAIAVGYHISHNLGVFLGLLPSVLVVGAMPLSPPQQPPILAALPGWVAGLELAFVLIGHFIAVWVAHAAAYDLFPGRMEAIKSQYGITIVMIFYTVVSLWIVTTPIVEPPFIAGGEAPQ</sequence>
<feature type="transmembrane region" description="Helical" evidence="1">
    <location>
        <begin position="415"/>
        <end position="441"/>
    </location>
</feature>
<feature type="transmembrane region" description="Helical" evidence="1">
    <location>
        <begin position="294"/>
        <end position="316"/>
    </location>
</feature>
<feature type="transmembrane region" description="Helical" evidence="1">
    <location>
        <begin position="116"/>
        <end position="135"/>
    </location>
</feature>
<keyword evidence="1" id="KW-0472">Membrane</keyword>
<dbReference type="Proteomes" id="UP001203207">
    <property type="component" value="Unassembled WGS sequence"/>
</dbReference>